<dbReference type="AlphaFoldDB" id="A0A6A5G5E4"/>
<dbReference type="Proteomes" id="UP000483820">
    <property type="component" value="Chromosome X"/>
</dbReference>
<evidence type="ECO:0000313" key="2">
    <source>
        <dbReference type="EMBL" id="KAF1749814.1"/>
    </source>
</evidence>
<dbReference type="GO" id="GO:0003743">
    <property type="term" value="F:translation initiation factor activity"/>
    <property type="evidence" value="ECO:0007669"/>
    <property type="project" value="InterPro"/>
</dbReference>
<evidence type="ECO:0000259" key="1">
    <source>
        <dbReference type="SMART" id="SM00088"/>
    </source>
</evidence>
<dbReference type="GO" id="GO:0031369">
    <property type="term" value="F:translation initiation factor binding"/>
    <property type="evidence" value="ECO:0007669"/>
    <property type="project" value="InterPro"/>
</dbReference>
<reference evidence="2 3" key="1">
    <citation type="submission" date="2019-12" db="EMBL/GenBank/DDBJ databases">
        <title>Chromosome-level assembly of the Caenorhabditis remanei genome.</title>
        <authorList>
            <person name="Teterina A.A."/>
            <person name="Willis J.H."/>
            <person name="Phillips P.C."/>
        </authorList>
    </citation>
    <scope>NUCLEOTIDE SEQUENCE [LARGE SCALE GENOMIC DNA]</scope>
    <source>
        <strain evidence="2 3">PX506</strain>
        <tissue evidence="2">Whole organism</tissue>
    </source>
</reference>
<dbReference type="GO" id="GO:0003723">
    <property type="term" value="F:RNA binding"/>
    <property type="evidence" value="ECO:0007669"/>
    <property type="project" value="InterPro"/>
</dbReference>
<dbReference type="EMBL" id="WUAV01000006">
    <property type="protein sequence ID" value="KAF1749814.1"/>
    <property type="molecule type" value="Genomic_DNA"/>
</dbReference>
<dbReference type="SMART" id="SM00088">
    <property type="entry name" value="PINT"/>
    <property type="match status" value="1"/>
</dbReference>
<comment type="caution">
    <text evidence="2">The sequence shown here is derived from an EMBL/GenBank/DDBJ whole genome shotgun (WGS) entry which is preliminary data.</text>
</comment>
<proteinExistence type="predicted"/>
<protein>
    <recommendedName>
        <fullName evidence="1">PCI domain-containing protein</fullName>
    </recommendedName>
</protein>
<dbReference type="PANTHER" id="PTHR13937">
    <property type="entry name" value="EUKARYOTIC TRANSLATION INITATION FACTOR 3, SUBUNIT 8 EIF3S8 -RELATED"/>
    <property type="match status" value="1"/>
</dbReference>
<feature type="domain" description="PCI" evidence="1">
    <location>
        <begin position="1"/>
        <end position="72"/>
    </location>
</feature>
<dbReference type="SUPFAM" id="SSF46785">
    <property type="entry name" value="Winged helix' DNA-binding domain"/>
    <property type="match status" value="1"/>
</dbReference>
<dbReference type="PANTHER" id="PTHR13937:SF0">
    <property type="entry name" value="EUKARYOTIC TRANSLATION INITIATION FACTOR 3 SUBUNIT C-RELATED"/>
    <property type="match status" value="1"/>
</dbReference>
<dbReference type="RefSeq" id="XP_053580370.1">
    <property type="nucleotide sequence ID" value="XM_053736804.1"/>
</dbReference>
<gene>
    <name evidence="2" type="ORF">GCK72_026283</name>
</gene>
<dbReference type="GO" id="GO:0005852">
    <property type="term" value="C:eukaryotic translation initiation factor 3 complex"/>
    <property type="evidence" value="ECO:0007669"/>
    <property type="project" value="InterPro"/>
</dbReference>
<name>A0A6A5G5E4_CAERE</name>
<dbReference type="InterPro" id="IPR027516">
    <property type="entry name" value="EIF3C"/>
</dbReference>
<sequence length="72" mass="8207">MDVRRIQKDSLRAYLLTYSTVYDTVSLKVLAPLFDLLQKDVHGIISKMLIKEELSAALDEPTDCLIIEPSRL</sequence>
<dbReference type="Pfam" id="PF01399">
    <property type="entry name" value="PCI"/>
    <property type="match status" value="1"/>
</dbReference>
<evidence type="ECO:0000313" key="3">
    <source>
        <dbReference type="Proteomes" id="UP000483820"/>
    </source>
</evidence>
<organism evidence="2 3">
    <name type="scientific">Caenorhabditis remanei</name>
    <name type="common">Caenorhabditis vulgaris</name>
    <dbReference type="NCBI Taxonomy" id="31234"/>
    <lineage>
        <taxon>Eukaryota</taxon>
        <taxon>Metazoa</taxon>
        <taxon>Ecdysozoa</taxon>
        <taxon>Nematoda</taxon>
        <taxon>Chromadorea</taxon>
        <taxon>Rhabditida</taxon>
        <taxon>Rhabditina</taxon>
        <taxon>Rhabditomorpha</taxon>
        <taxon>Rhabditoidea</taxon>
        <taxon>Rhabditidae</taxon>
        <taxon>Peloderinae</taxon>
        <taxon>Caenorhabditis</taxon>
    </lineage>
</organism>
<dbReference type="InterPro" id="IPR036390">
    <property type="entry name" value="WH_DNA-bd_sf"/>
</dbReference>
<dbReference type="KEGG" id="crq:GCK72_026283"/>
<dbReference type="CTD" id="78778126"/>
<dbReference type="GeneID" id="78778126"/>
<dbReference type="InterPro" id="IPR000717">
    <property type="entry name" value="PCI_dom"/>
</dbReference>
<accession>A0A6A5G5E4</accession>